<protein>
    <submittedName>
        <fullName evidence="1">Chromosome segregation ATPase</fullName>
    </submittedName>
</protein>
<evidence type="ECO:0000313" key="2">
    <source>
        <dbReference type="Proteomes" id="UP000527324"/>
    </source>
</evidence>
<organism evidence="1 2">
    <name type="scientific">Brevundimonas aurantiaca</name>
    <dbReference type="NCBI Taxonomy" id="74316"/>
    <lineage>
        <taxon>Bacteria</taxon>
        <taxon>Pseudomonadati</taxon>
        <taxon>Pseudomonadota</taxon>
        <taxon>Alphaproteobacteria</taxon>
        <taxon>Caulobacterales</taxon>
        <taxon>Caulobacteraceae</taxon>
        <taxon>Brevundimonas</taxon>
    </lineage>
</organism>
<reference evidence="1 2" key="1">
    <citation type="submission" date="2020-08" db="EMBL/GenBank/DDBJ databases">
        <title>Genomic Encyclopedia of Type Strains, Phase IV (KMG-IV): sequencing the most valuable type-strain genomes for metagenomic binning, comparative biology and taxonomic classification.</title>
        <authorList>
            <person name="Goeker M."/>
        </authorList>
    </citation>
    <scope>NUCLEOTIDE SEQUENCE [LARGE SCALE GENOMIC DNA]</scope>
    <source>
        <strain evidence="1 2">DSM 4731</strain>
    </source>
</reference>
<accession>A0A7W9C473</accession>
<proteinExistence type="predicted"/>
<dbReference type="RefSeq" id="WP_054766240.1">
    <property type="nucleotide sequence ID" value="NZ_CAJFZW010000022.1"/>
</dbReference>
<sequence length="84" mass="9512">MSSDPENLTLVFLRRIDAKIDTLALDLRELKERVSGVEIGLTSVRRDIAGLAETDARLQVSLDRMRDDVGRIQRRLDLHEEPAA</sequence>
<name>A0A7W9C473_9CAUL</name>
<dbReference type="EMBL" id="JACHOQ010000001">
    <property type="protein sequence ID" value="MBB5738468.1"/>
    <property type="molecule type" value="Genomic_DNA"/>
</dbReference>
<gene>
    <name evidence="1" type="ORF">GGQ93_000159</name>
</gene>
<evidence type="ECO:0000313" key="1">
    <source>
        <dbReference type="EMBL" id="MBB5738468.1"/>
    </source>
</evidence>
<keyword evidence="2" id="KW-1185">Reference proteome</keyword>
<dbReference type="AlphaFoldDB" id="A0A7W9C473"/>
<comment type="caution">
    <text evidence="1">The sequence shown here is derived from an EMBL/GenBank/DDBJ whole genome shotgun (WGS) entry which is preliminary data.</text>
</comment>
<dbReference type="Proteomes" id="UP000527324">
    <property type="component" value="Unassembled WGS sequence"/>
</dbReference>